<dbReference type="EMBL" id="JBBMFJ010000031">
    <property type="protein sequence ID" value="MEQ2564125.1"/>
    <property type="molecule type" value="Genomic_DNA"/>
</dbReference>
<comment type="caution">
    <text evidence="1">The sequence shown here is derived from an EMBL/GenBank/DDBJ whole genome shotgun (WGS) entry which is preliminary data.</text>
</comment>
<accession>A0ABV1HP78</accession>
<proteinExistence type="predicted"/>
<sequence length="87" mass="9676">TAFLFEKEKAAQQPWQAVAQRLSSICDSTGASTFLLLLQNIQQSNLFIFPFIGTLRFFCIFRNVPCLAGKKRTVHTPLGTVISNTAL</sequence>
<dbReference type="RefSeq" id="WP_349230174.1">
    <property type="nucleotide sequence ID" value="NZ_JBBMFJ010000031.1"/>
</dbReference>
<evidence type="ECO:0000313" key="1">
    <source>
        <dbReference type="EMBL" id="MEQ2564125.1"/>
    </source>
</evidence>
<keyword evidence="2" id="KW-1185">Reference proteome</keyword>
<name>A0ABV1HP78_9FIRM</name>
<organism evidence="1 2">
    <name type="scientific">Ventrimonas faecis</name>
    <dbReference type="NCBI Taxonomy" id="3133170"/>
    <lineage>
        <taxon>Bacteria</taxon>
        <taxon>Bacillati</taxon>
        <taxon>Bacillota</taxon>
        <taxon>Clostridia</taxon>
        <taxon>Lachnospirales</taxon>
        <taxon>Lachnospiraceae</taxon>
        <taxon>Ventrimonas</taxon>
    </lineage>
</organism>
<evidence type="ECO:0000313" key="2">
    <source>
        <dbReference type="Proteomes" id="UP001437460"/>
    </source>
</evidence>
<dbReference type="Proteomes" id="UP001437460">
    <property type="component" value="Unassembled WGS sequence"/>
</dbReference>
<gene>
    <name evidence="1" type="ORF">WMO41_13300</name>
</gene>
<protein>
    <submittedName>
        <fullName evidence="1">Uncharacterized protein</fullName>
    </submittedName>
</protein>
<feature type="non-terminal residue" evidence="1">
    <location>
        <position position="1"/>
    </location>
</feature>
<reference evidence="1 2" key="1">
    <citation type="submission" date="2024-03" db="EMBL/GenBank/DDBJ databases">
        <title>Human intestinal bacterial collection.</title>
        <authorList>
            <person name="Pauvert C."/>
            <person name="Hitch T.C.A."/>
            <person name="Clavel T."/>
        </authorList>
    </citation>
    <scope>NUCLEOTIDE SEQUENCE [LARGE SCALE GENOMIC DNA]</scope>
    <source>
        <strain evidence="1 2">CLA-AP-H27</strain>
    </source>
</reference>